<accession>A0A0C3HC84</accession>
<protein>
    <recommendedName>
        <fullName evidence="1">Heterokaryon incompatibility domain-containing protein</fullName>
    </recommendedName>
</protein>
<dbReference type="OrthoDB" id="3560191at2759"/>
<dbReference type="InParanoid" id="A0A0C3HC84"/>
<dbReference type="InterPro" id="IPR010730">
    <property type="entry name" value="HET"/>
</dbReference>
<dbReference type="EMBL" id="KN832877">
    <property type="protein sequence ID" value="KIN00795.1"/>
    <property type="molecule type" value="Genomic_DNA"/>
</dbReference>
<proteinExistence type="predicted"/>
<dbReference type="Proteomes" id="UP000054321">
    <property type="component" value="Unassembled WGS sequence"/>
</dbReference>
<reference evidence="3" key="2">
    <citation type="submission" date="2015-01" db="EMBL/GenBank/DDBJ databases">
        <title>Evolutionary Origins and Diversification of the Mycorrhizal Mutualists.</title>
        <authorList>
            <consortium name="DOE Joint Genome Institute"/>
            <consortium name="Mycorrhizal Genomics Consortium"/>
            <person name="Kohler A."/>
            <person name="Kuo A."/>
            <person name="Nagy L.G."/>
            <person name="Floudas D."/>
            <person name="Copeland A."/>
            <person name="Barry K.W."/>
            <person name="Cichocki N."/>
            <person name="Veneault-Fourrey C."/>
            <person name="LaButti K."/>
            <person name="Lindquist E.A."/>
            <person name="Lipzen A."/>
            <person name="Lundell T."/>
            <person name="Morin E."/>
            <person name="Murat C."/>
            <person name="Riley R."/>
            <person name="Ohm R."/>
            <person name="Sun H."/>
            <person name="Tunlid A."/>
            <person name="Henrissat B."/>
            <person name="Grigoriev I.V."/>
            <person name="Hibbett D.S."/>
            <person name="Martin F."/>
        </authorList>
    </citation>
    <scope>NUCLEOTIDE SEQUENCE [LARGE SCALE GENOMIC DNA]</scope>
    <source>
        <strain evidence="3">Zn</strain>
    </source>
</reference>
<organism evidence="2 3">
    <name type="scientific">Oidiodendron maius (strain Zn)</name>
    <dbReference type="NCBI Taxonomy" id="913774"/>
    <lineage>
        <taxon>Eukaryota</taxon>
        <taxon>Fungi</taxon>
        <taxon>Dikarya</taxon>
        <taxon>Ascomycota</taxon>
        <taxon>Pezizomycotina</taxon>
        <taxon>Leotiomycetes</taxon>
        <taxon>Leotiomycetes incertae sedis</taxon>
        <taxon>Myxotrichaceae</taxon>
        <taxon>Oidiodendron</taxon>
    </lineage>
</organism>
<dbReference type="PANTHER" id="PTHR33112:SF10">
    <property type="entry name" value="TOL"/>
    <property type="match status" value="1"/>
</dbReference>
<sequence>MCRGAPNSPVFNPLPTRLLSIGEEFPTNLHLRHGCNLPRSTKYTTLSHCWGERGIVTKLSECNYLSMMEKVIFDDLPKTFRDAIVVSKMLGVEYLWIDSLCIIQDSPSDWQRESSLMSQIYSNSFCNISATAALDSSQGLFFARDPVTIREFIFQTCIDGTRGYFSPCDEGLWMKYVIEAPLNGRAWVCQERILSKRNLHFSRSQIFWECCEHLACETFPSGFSIQWGDMSLKQDISKFFFACSTKRVSGGLKLPPNDDTVNWAYQVWEKVVTTFCRGQLTYETDKLVAIGGLATLMNETLVDVYLAGLWKRHLITQLLWYSCDGYTQTKGPYVAPSWSWAAVRG</sequence>
<name>A0A0C3HC84_OIDMZ</name>
<dbReference type="HOGENOM" id="CLU_002639_8_3_1"/>
<reference evidence="2 3" key="1">
    <citation type="submission" date="2014-04" db="EMBL/GenBank/DDBJ databases">
        <authorList>
            <consortium name="DOE Joint Genome Institute"/>
            <person name="Kuo A."/>
            <person name="Martino E."/>
            <person name="Perotto S."/>
            <person name="Kohler A."/>
            <person name="Nagy L.G."/>
            <person name="Floudas D."/>
            <person name="Copeland A."/>
            <person name="Barry K.W."/>
            <person name="Cichocki N."/>
            <person name="Veneault-Fourrey C."/>
            <person name="LaButti K."/>
            <person name="Lindquist E.A."/>
            <person name="Lipzen A."/>
            <person name="Lundell T."/>
            <person name="Morin E."/>
            <person name="Murat C."/>
            <person name="Sun H."/>
            <person name="Tunlid A."/>
            <person name="Henrissat B."/>
            <person name="Grigoriev I.V."/>
            <person name="Hibbett D.S."/>
            <person name="Martin F."/>
            <person name="Nordberg H.P."/>
            <person name="Cantor M.N."/>
            <person name="Hua S.X."/>
        </authorList>
    </citation>
    <scope>NUCLEOTIDE SEQUENCE [LARGE SCALE GENOMIC DNA]</scope>
    <source>
        <strain evidence="2 3">Zn</strain>
    </source>
</reference>
<gene>
    <name evidence="2" type="ORF">OIDMADRAFT_124725</name>
</gene>
<evidence type="ECO:0000313" key="2">
    <source>
        <dbReference type="EMBL" id="KIN00795.1"/>
    </source>
</evidence>
<feature type="domain" description="Heterokaryon incompatibility" evidence="1">
    <location>
        <begin position="43"/>
        <end position="191"/>
    </location>
</feature>
<dbReference type="STRING" id="913774.A0A0C3HC84"/>
<dbReference type="PANTHER" id="PTHR33112">
    <property type="entry name" value="DOMAIN PROTEIN, PUTATIVE-RELATED"/>
    <property type="match status" value="1"/>
</dbReference>
<evidence type="ECO:0000313" key="3">
    <source>
        <dbReference type="Proteomes" id="UP000054321"/>
    </source>
</evidence>
<evidence type="ECO:0000259" key="1">
    <source>
        <dbReference type="Pfam" id="PF06985"/>
    </source>
</evidence>
<feature type="non-terminal residue" evidence="2">
    <location>
        <position position="345"/>
    </location>
</feature>
<dbReference type="Pfam" id="PF06985">
    <property type="entry name" value="HET"/>
    <property type="match status" value="1"/>
</dbReference>
<dbReference type="AlphaFoldDB" id="A0A0C3HC84"/>
<keyword evidence="3" id="KW-1185">Reference proteome</keyword>